<dbReference type="PANTHER" id="PTHR14159">
    <property type="entry name" value="ATAXIN-3-RELATED"/>
    <property type="match status" value="1"/>
</dbReference>
<dbReference type="InterPro" id="IPR006155">
    <property type="entry name" value="Josephin"/>
</dbReference>
<keyword evidence="14" id="KW-1185">Reference proteome</keyword>
<evidence type="ECO:0000256" key="1">
    <source>
        <dbReference type="ARBA" id="ARBA00000707"/>
    </source>
</evidence>
<gene>
    <name evidence="13" type="ORF">RFI_03280</name>
</gene>
<feature type="domain" description="Josephin" evidence="12">
    <location>
        <begin position="2"/>
        <end position="36"/>
    </location>
</feature>
<evidence type="ECO:0000256" key="6">
    <source>
        <dbReference type="ARBA" id="ARBA00022801"/>
    </source>
</evidence>
<dbReference type="EC" id="3.4.19.12" evidence="3"/>
<dbReference type="InterPro" id="IPR033865">
    <property type="entry name" value="Ataxin-3"/>
</dbReference>
<evidence type="ECO:0000256" key="10">
    <source>
        <dbReference type="ARBA" id="ARBA00023242"/>
    </source>
</evidence>
<evidence type="ECO:0000256" key="4">
    <source>
        <dbReference type="ARBA" id="ARBA00022670"/>
    </source>
</evidence>
<feature type="compositionally biased region" description="Basic and acidic residues" evidence="11">
    <location>
        <begin position="299"/>
        <end position="318"/>
    </location>
</feature>
<evidence type="ECO:0000256" key="9">
    <source>
        <dbReference type="ARBA" id="ARBA00023163"/>
    </source>
</evidence>
<dbReference type="AlphaFoldDB" id="X6P6S5"/>
<reference evidence="13 14" key="1">
    <citation type="journal article" date="2013" name="Curr. Biol.">
        <title>The Genome of the Foraminiferan Reticulomyxa filosa.</title>
        <authorList>
            <person name="Glockner G."/>
            <person name="Hulsmann N."/>
            <person name="Schleicher M."/>
            <person name="Noegel A.A."/>
            <person name="Eichinger L."/>
            <person name="Gallinger C."/>
            <person name="Pawlowski J."/>
            <person name="Sierra R."/>
            <person name="Euteneuer U."/>
            <person name="Pillet L."/>
            <person name="Moustafa A."/>
            <person name="Platzer M."/>
            <person name="Groth M."/>
            <person name="Szafranski K."/>
            <person name="Schliwa M."/>
        </authorList>
    </citation>
    <scope>NUCLEOTIDE SEQUENCE [LARGE SCALE GENOMIC DNA]</scope>
</reference>
<dbReference type="GO" id="GO:0004843">
    <property type="term" value="F:cysteine-type deubiquitinase activity"/>
    <property type="evidence" value="ECO:0007669"/>
    <property type="project" value="UniProtKB-EC"/>
</dbReference>
<keyword evidence="9" id="KW-0804">Transcription</keyword>
<evidence type="ECO:0000256" key="7">
    <source>
        <dbReference type="ARBA" id="ARBA00022807"/>
    </source>
</evidence>
<protein>
    <recommendedName>
        <fullName evidence="3">ubiquitinyl hydrolase 1</fullName>
        <ecNumber evidence="3">3.4.19.12</ecNumber>
    </recommendedName>
</protein>
<feature type="non-terminal residue" evidence="13">
    <location>
        <position position="1"/>
    </location>
</feature>
<evidence type="ECO:0000256" key="8">
    <source>
        <dbReference type="ARBA" id="ARBA00023015"/>
    </source>
</evidence>
<keyword evidence="6" id="KW-0378">Hydrolase</keyword>
<dbReference type="PANTHER" id="PTHR14159:SF0">
    <property type="entry name" value="ATAXIN-3-RELATED"/>
    <property type="match status" value="1"/>
</dbReference>
<evidence type="ECO:0000256" key="11">
    <source>
        <dbReference type="SAM" id="MobiDB-lite"/>
    </source>
</evidence>
<keyword evidence="4" id="KW-0645">Protease</keyword>
<dbReference type="Gene3D" id="3.90.70.40">
    <property type="match status" value="1"/>
</dbReference>
<keyword evidence="7" id="KW-0788">Thiol protease</keyword>
<feature type="region of interest" description="Disordered" evidence="11">
    <location>
        <begin position="280"/>
        <end position="337"/>
    </location>
</feature>
<sequence length="357" mass="40857">NNPENETGFLCFQCAHWLAVRKLGRDWYLLNSISEVEHIPPQPVRLSEFYLRFVKPPPFFFFFLNLRQNIIINNNNNNNDSALLMRLQDKGFQMFVVRGDWPSLGREAPQRENLVGSYVYYNCKDICGQTDLAQLQTEIRQQKLFEKRQKQLQQCAARDNEKTTIPMENRANSLPLASTNMSGQSQVASSTRSNDPIYANTHPTTNANANPSPIPTVDQRMPAQLANEQNNSQSKPLLRRFWNWLIESEPDQRVTKAQHPDTECDNEKCDFELALALSASELSSNSTNNQTRSHQPRGGRGERQAGDAPRNEKEKTNDAKIAQQQLNKAAELNQRNISEMTFDEQMQLARELSKNSV</sequence>
<name>X6P6S5_RETFI</name>
<evidence type="ECO:0000256" key="5">
    <source>
        <dbReference type="ARBA" id="ARBA00022786"/>
    </source>
</evidence>
<dbReference type="Pfam" id="PF02099">
    <property type="entry name" value="Josephin"/>
    <property type="match status" value="1"/>
</dbReference>
<keyword evidence="5" id="KW-0833">Ubl conjugation pathway</keyword>
<evidence type="ECO:0000259" key="12">
    <source>
        <dbReference type="Pfam" id="PF02099"/>
    </source>
</evidence>
<comment type="catalytic activity">
    <reaction evidence="1">
        <text>Thiol-dependent hydrolysis of ester, thioester, amide, peptide and isopeptide bonds formed by the C-terminal Gly of ubiquitin (a 76-residue protein attached to proteins as an intracellular targeting signal).</text>
        <dbReference type="EC" id="3.4.19.12"/>
    </reaction>
</comment>
<dbReference type="GO" id="GO:0006508">
    <property type="term" value="P:proteolysis"/>
    <property type="evidence" value="ECO:0007669"/>
    <property type="project" value="UniProtKB-KW"/>
</dbReference>
<organism evidence="13 14">
    <name type="scientific">Reticulomyxa filosa</name>
    <dbReference type="NCBI Taxonomy" id="46433"/>
    <lineage>
        <taxon>Eukaryota</taxon>
        <taxon>Sar</taxon>
        <taxon>Rhizaria</taxon>
        <taxon>Retaria</taxon>
        <taxon>Foraminifera</taxon>
        <taxon>Monothalamids</taxon>
        <taxon>Reticulomyxidae</taxon>
        <taxon>Reticulomyxa</taxon>
    </lineage>
</organism>
<evidence type="ECO:0000313" key="14">
    <source>
        <dbReference type="Proteomes" id="UP000023152"/>
    </source>
</evidence>
<dbReference type="GO" id="GO:0005634">
    <property type="term" value="C:nucleus"/>
    <property type="evidence" value="ECO:0007669"/>
    <property type="project" value="UniProtKB-SubCell"/>
</dbReference>
<evidence type="ECO:0000256" key="2">
    <source>
        <dbReference type="ARBA" id="ARBA00004123"/>
    </source>
</evidence>
<feature type="compositionally biased region" description="Polar residues" evidence="11">
    <location>
        <begin position="174"/>
        <end position="194"/>
    </location>
</feature>
<feature type="region of interest" description="Disordered" evidence="11">
    <location>
        <begin position="174"/>
        <end position="211"/>
    </location>
</feature>
<dbReference type="Proteomes" id="UP000023152">
    <property type="component" value="Unassembled WGS sequence"/>
</dbReference>
<keyword evidence="8" id="KW-0805">Transcription regulation</keyword>
<feature type="compositionally biased region" description="Low complexity" evidence="11">
    <location>
        <begin position="199"/>
        <end position="211"/>
    </location>
</feature>
<dbReference type="EMBL" id="ASPP01003114">
    <property type="protein sequence ID" value="ETO33818.1"/>
    <property type="molecule type" value="Genomic_DNA"/>
</dbReference>
<accession>X6P6S5</accession>
<evidence type="ECO:0000313" key="13">
    <source>
        <dbReference type="EMBL" id="ETO33818.1"/>
    </source>
</evidence>
<keyword evidence="10" id="KW-0539">Nucleus</keyword>
<feature type="compositionally biased region" description="Polar residues" evidence="11">
    <location>
        <begin position="322"/>
        <end position="337"/>
    </location>
</feature>
<dbReference type="GO" id="GO:0016579">
    <property type="term" value="P:protein deubiquitination"/>
    <property type="evidence" value="ECO:0007669"/>
    <property type="project" value="InterPro"/>
</dbReference>
<comment type="caution">
    <text evidence="13">The sequence shown here is derived from an EMBL/GenBank/DDBJ whole genome shotgun (WGS) entry which is preliminary data.</text>
</comment>
<dbReference type="OrthoDB" id="10063692at2759"/>
<evidence type="ECO:0000256" key="3">
    <source>
        <dbReference type="ARBA" id="ARBA00012759"/>
    </source>
</evidence>
<proteinExistence type="predicted"/>
<comment type="subcellular location">
    <subcellularLocation>
        <location evidence="2">Nucleus</location>
    </subcellularLocation>
</comment>